<dbReference type="InterPro" id="IPR022755">
    <property type="entry name" value="Znf_C2H2_jaz"/>
</dbReference>
<dbReference type="Proteomes" id="UP000696573">
    <property type="component" value="Unassembled WGS sequence"/>
</dbReference>
<keyword evidence="3" id="KW-0862">Zinc</keyword>
<dbReference type="AlphaFoldDB" id="A0A9N9V604"/>
<dbReference type="SUPFAM" id="SSF46565">
    <property type="entry name" value="Chaperone J-domain"/>
    <property type="match status" value="1"/>
</dbReference>
<evidence type="ECO:0000256" key="5">
    <source>
        <dbReference type="SAM" id="MobiDB-lite"/>
    </source>
</evidence>
<evidence type="ECO:0000256" key="4">
    <source>
        <dbReference type="PROSITE-ProRule" id="PRU00042"/>
    </source>
</evidence>
<dbReference type="InterPro" id="IPR036236">
    <property type="entry name" value="Znf_C2H2_sf"/>
</dbReference>
<feature type="region of interest" description="Disordered" evidence="5">
    <location>
        <begin position="534"/>
        <end position="559"/>
    </location>
</feature>
<dbReference type="GO" id="GO:0003676">
    <property type="term" value="F:nucleic acid binding"/>
    <property type="evidence" value="ECO:0007669"/>
    <property type="project" value="InterPro"/>
</dbReference>
<evidence type="ECO:0000313" key="8">
    <source>
        <dbReference type="EMBL" id="CAH0015865.1"/>
    </source>
</evidence>
<feature type="domain" description="C2H2-type" evidence="7">
    <location>
        <begin position="517"/>
        <end position="546"/>
    </location>
</feature>
<dbReference type="SMART" id="SM00451">
    <property type="entry name" value="ZnF_U1"/>
    <property type="match status" value="1"/>
</dbReference>
<name>A0A9N9V604_9HYPO</name>
<evidence type="ECO:0000256" key="3">
    <source>
        <dbReference type="ARBA" id="ARBA00022833"/>
    </source>
</evidence>
<keyword evidence="2 4" id="KW-0863">Zinc-finger</keyword>
<dbReference type="Pfam" id="PF00226">
    <property type="entry name" value="DnaJ"/>
    <property type="match status" value="1"/>
</dbReference>
<dbReference type="SUPFAM" id="SSF57667">
    <property type="entry name" value="beta-beta-alpha zinc fingers"/>
    <property type="match status" value="1"/>
</dbReference>
<dbReference type="InterPro" id="IPR013087">
    <property type="entry name" value="Znf_C2H2_type"/>
</dbReference>
<evidence type="ECO:0000259" key="7">
    <source>
        <dbReference type="PROSITE" id="PS50157"/>
    </source>
</evidence>
<dbReference type="CDD" id="cd06257">
    <property type="entry name" value="DnaJ"/>
    <property type="match status" value="1"/>
</dbReference>
<feature type="compositionally biased region" description="Basic and acidic residues" evidence="5">
    <location>
        <begin position="365"/>
        <end position="387"/>
    </location>
</feature>
<dbReference type="Gene3D" id="1.10.287.110">
    <property type="entry name" value="DnaJ domain"/>
    <property type="match status" value="1"/>
</dbReference>
<dbReference type="PROSITE" id="PS00636">
    <property type="entry name" value="DNAJ_1"/>
    <property type="match status" value="1"/>
</dbReference>
<dbReference type="EMBL" id="CABFNQ020000451">
    <property type="protein sequence ID" value="CAH0015865.1"/>
    <property type="molecule type" value="Genomic_DNA"/>
</dbReference>
<evidence type="ECO:0000256" key="1">
    <source>
        <dbReference type="ARBA" id="ARBA00022723"/>
    </source>
</evidence>
<feature type="domain" description="C2H2-type" evidence="7">
    <location>
        <begin position="329"/>
        <end position="358"/>
    </location>
</feature>
<keyword evidence="1" id="KW-0479">Metal-binding</keyword>
<dbReference type="OrthoDB" id="5894at2759"/>
<evidence type="ECO:0000259" key="6">
    <source>
        <dbReference type="PROSITE" id="PS50076"/>
    </source>
</evidence>
<evidence type="ECO:0000313" key="9">
    <source>
        <dbReference type="Proteomes" id="UP000696573"/>
    </source>
</evidence>
<dbReference type="PROSITE" id="PS00028">
    <property type="entry name" value="ZINC_FINGER_C2H2_1"/>
    <property type="match status" value="2"/>
</dbReference>
<evidence type="ECO:0000256" key="2">
    <source>
        <dbReference type="ARBA" id="ARBA00022771"/>
    </source>
</evidence>
<dbReference type="SMART" id="SM00355">
    <property type="entry name" value="ZnF_C2H2"/>
    <property type="match status" value="2"/>
</dbReference>
<dbReference type="PROSITE" id="PS50076">
    <property type="entry name" value="DNAJ_2"/>
    <property type="match status" value="1"/>
</dbReference>
<dbReference type="Gene3D" id="3.30.160.60">
    <property type="entry name" value="Classic Zinc Finger"/>
    <property type="match status" value="1"/>
</dbReference>
<gene>
    <name evidence="8" type="ORF">CRHIZ90672A_00008058</name>
</gene>
<feature type="region of interest" description="Disordered" evidence="5">
    <location>
        <begin position="480"/>
        <end position="515"/>
    </location>
</feature>
<dbReference type="PANTHER" id="PTHR44029">
    <property type="entry name" value="DNAJ HOMOLOG SUBFAMILY C MEMBER 21"/>
    <property type="match status" value="1"/>
</dbReference>
<sequence>MGAQQSSSQGSGNDAAAPTQKTCYYELLAIDKHATDEEALTLTRIKKAYRRKALELHPDRNLDNVAVATQKFAEVQSAYEVLSDPQERAWYDSHRDAILRGEDGGDGGGDQPSTFRNVRLTSTEEILSLMRRFNTTIPFNDEPTGFYGIARETFEHLVLEEQAAADFDDVDCPDYPTFGQSDDDYDTVVRTFYSSWTNFSTRKSFSWKDKYRLSDAPDRRVRRLMEKENKKLREDAAREFNDAVRFLVTFVRKRDPRYLPNSQTESDRQKAMRDAAAAQAARSRAANQEKLASAQVPDWVTARENEAEEDHFEESEEEEEEEESEVEVLECVVCNKEFKSLNQLEAHERSKKHTKAVQQLRRQMRKEGAELELDSTTKSHPKEEAKSKSKSNSKNNLDSESESEADAPHAPSPSSPSITPQEDLAAEDTKKNESQSPEQDADTPSSDDGDYAPRSAVQDRLFESNLHVIVDENDQELAAALDETSINETTAPEKKKGKAKMKREKKAAREAETTDTNRCGVCAETFPSRTKLFQHINDEGHATPVPSSSKKGTKGKKKR</sequence>
<comment type="caution">
    <text evidence="8">The sequence shown here is derived from an EMBL/GenBank/DDBJ whole genome shotgun (WGS) entry which is preliminary data.</text>
</comment>
<dbReference type="Pfam" id="PF21884">
    <property type="entry name" value="ZUO1-like_ZHD"/>
    <property type="match status" value="1"/>
</dbReference>
<dbReference type="InterPro" id="IPR003604">
    <property type="entry name" value="Matrin/U1-like-C_Znf_C2H2"/>
</dbReference>
<dbReference type="InterPro" id="IPR054076">
    <property type="entry name" value="ZUO1-like_ZHD"/>
</dbReference>
<feature type="region of interest" description="Disordered" evidence="5">
    <location>
        <begin position="258"/>
        <end position="326"/>
    </location>
</feature>
<feature type="domain" description="J" evidence="6">
    <location>
        <begin position="23"/>
        <end position="95"/>
    </location>
</feature>
<feature type="compositionally biased region" description="Low complexity" evidence="5">
    <location>
        <begin position="274"/>
        <end position="286"/>
    </location>
</feature>
<feature type="compositionally biased region" description="Basic residues" evidence="5">
    <location>
        <begin position="495"/>
        <end position="506"/>
    </location>
</feature>
<dbReference type="GO" id="GO:0005737">
    <property type="term" value="C:cytoplasm"/>
    <property type="evidence" value="ECO:0007669"/>
    <property type="project" value="TreeGrafter"/>
</dbReference>
<dbReference type="InterPro" id="IPR018253">
    <property type="entry name" value="DnaJ_domain_CS"/>
</dbReference>
<accession>A0A9N9V604</accession>
<dbReference type="PRINTS" id="PR00625">
    <property type="entry name" value="JDOMAIN"/>
</dbReference>
<feature type="compositionally biased region" description="Acidic residues" evidence="5">
    <location>
        <begin position="439"/>
        <end position="450"/>
    </location>
</feature>
<dbReference type="GO" id="GO:0008270">
    <property type="term" value="F:zinc ion binding"/>
    <property type="evidence" value="ECO:0007669"/>
    <property type="project" value="UniProtKB-KW"/>
</dbReference>
<proteinExistence type="predicted"/>
<keyword evidence="9" id="KW-1185">Reference proteome</keyword>
<dbReference type="PROSITE" id="PS50157">
    <property type="entry name" value="ZINC_FINGER_C2H2_2"/>
    <property type="match status" value="2"/>
</dbReference>
<dbReference type="Pfam" id="PF12171">
    <property type="entry name" value="zf-C2H2_jaz"/>
    <property type="match status" value="1"/>
</dbReference>
<organism evidence="8 9">
    <name type="scientific">Clonostachys rhizophaga</name>
    <dbReference type="NCBI Taxonomy" id="160324"/>
    <lineage>
        <taxon>Eukaryota</taxon>
        <taxon>Fungi</taxon>
        <taxon>Dikarya</taxon>
        <taxon>Ascomycota</taxon>
        <taxon>Pezizomycotina</taxon>
        <taxon>Sordariomycetes</taxon>
        <taxon>Hypocreomycetidae</taxon>
        <taxon>Hypocreales</taxon>
        <taxon>Bionectriaceae</taxon>
        <taxon>Clonostachys</taxon>
    </lineage>
</organism>
<dbReference type="PANTHER" id="PTHR44029:SF1">
    <property type="entry name" value="DNAJ HOMOLOG SUBFAMILY C MEMBER 21"/>
    <property type="match status" value="1"/>
</dbReference>
<feature type="region of interest" description="Disordered" evidence="5">
    <location>
        <begin position="342"/>
        <end position="459"/>
    </location>
</feature>
<protein>
    <submittedName>
        <fullName evidence="8">Uncharacterized protein</fullName>
    </submittedName>
</protein>
<reference evidence="8" key="1">
    <citation type="submission" date="2021-10" db="EMBL/GenBank/DDBJ databases">
        <authorList>
            <person name="Piombo E."/>
        </authorList>
    </citation>
    <scope>NUCLEOTIDE SEQUENCE</scope>
</reference>
<dbReference type="SMART" id="SM00271">
    <property type="entry name" value="DnaJ"/>
    <property type="match status" value="1"/>
</dbReference>
<dbReference type="InterPro" id="IPR051964">
    <property type="entry name" value="Chaperone_stress_response"/>
</dbReference>
<dbReference type="InterPro" id="IPR036869">
    <property type="entry name" value="J_dom_sf"/>
</dbReference>
<dbReference type="InterPro" id="IPR001623">
    <property type="entry name" value="DnaJ_domain"/>
</dbReference>
<feature type="compositionally biased region" description="Acidic residues" evidence="5">
    <location>
        <begin position="306"/>
        <end position="326"/>
    </location>
</feature>